<dbReference type="PANTHER" id="PTHR47791:SF3">
    <property type="entry name" value="MEIOTICALLY UP-REGULATED GENE 191 PROTEIN"/>
    <property type="match status" value="1"/>
</dbReference>
<dbReference type="SUPFAM" id="SSF48208">
    <property type="entry name" value="Six-hairpin glycosidases"/>
    <property type="match status" value="1"/>
</dbReference>
<dbReference type="AlphaFoldDB" id="A0A419HKT4"/>
<reference evidence="3 4" key="1">
    <citation type="submission" date="2018-09" db="EMBL/GenBank/DDBJ databases">
        <title>YIM PH 21725 draft genome.</title>
        <authorList>
            <person name="Miao C."/>
        </authorList>
    </citation>
    <scope>NUCLEOTIDE SEQUENCE [LARGE SCALE GENOMIC DNA]</scope>
    <source>
        <strain evidence="4">YIM PH21725</strain>
    </source>
</reference>
<accession>A0A419HKT4</accession>
<gene>
    <name evidence="3" type="ORF">D5S19_30445</name>
</gene>
<feature type="signal peptide" evidence="2">
    <location>
        <begin position="1"/>
        <end position="28"/>
    </location>
</feature>
<keyword evidence="4" id="KW-1185">Reference proteome</keyword>
<dbReference type="EMBL" id="QZFV01000146">
    <property type="protein sequence ID" value="RJQ76478.1"/>
    <property type="molecule type" value="Genomic_DNA"/>
</dbReference>
<dbReference type="GO" id="GO:0005975">
    <property type="term" value="P:carbohydrate metabolic process"/>
    <property type="evidence" value="ECO:0007669"/>
    <property type="project" value="InterPro"/>
</dbReference>
<dbReference type="Gene3D" id="1.50.10.20">
    <property type="match status" value="1"/>
</dbReference>
<evidence type="ECO:0000256" key="2">
    <source>
        <dbReference type="SAM" id="SignalP"/>
    </source>
</evidence>
<dbReference type="Pfam" id="PF03663">
    <property type="entry name" value="Glyco_hydro_76"/>
    <property type="match status" value="1"/>
</dbReference>
<dbReference type="InterPro" id="IPR008928">
    <property type="entry name" value="6-hairpin_glycosidase_sf"/>
</dbReference>
<dbReference type="PANTHER" id="PTHR47791">
    <property type="entry name" value="MEIOTICALLY UP-REGULATED GENE 191 PROTEIN"/>
    <property type="match status" value="1"/>
</dbReference>
<comment type="caution">
    <text evidence="3">The sequence shown here is derived from an EMBL/GenBank/DDBJ whole genome shotgun (WGS) entry which is preliminary data.</text>
</comment>
<evidence type="ECO:0000313" key="4">
    <source>
        <dbReference type="Proteomes" id="UP000285112"/>
    </source>
</evidence>
<dbReference type="Proteomes" id="UP000285112">
    <property type="component" value="Unassembled WGS sequence"/>
</dbReference>
<feature type="chain" id="PRO_5019352323" evidence="2">
    <location>
        <begin position="29"/>
        <end position="169"/>
    </location>
</feature>
<name>A0A419HKT4_9PSEU</name>
<dbReference type="RefSeq" id="WP_120026793.1">
    <property type="nucleotide sequence ID" value="NZ_QZFV01000146.1"/>
</dbReference>
<evidence type="ECO:0000313" key="3">
    <source>
        <dbReference type="EMBL" id="RJQ76478.1"/>
    </source>
</evidence>
<organism evidence="3 4">
    <name type="scientific">Amycolatopsis panacis</name>
    <dbReference type="NCBI Taxonomy" id="2340917"/>
    <lineage>
        <taxon>Bacteria</taxon>
        <taxon>Bacillati</taxon>
        <taxon>Actinomycetota</taxon>
        <taxon>Actinomycetes</taxon>
        <taxon>Pseudonocardiales</taxon>
        <taxon>Pseudonocardiaceae</taxon>
        <taxon>Amycolatopsis</taxon>
    </lineage>
</organism>
<dbReference type="InterPro" id="IPR005198">
    <property type="entry name" value="Glyco_hydro_76"/>
</dbReference>
<protein>
    <submittedName>
        <fullName evidence="3">Uncharacterized protein</fullName>
    </submittedName>
</protein>
<proteinExistence type="predicted"/>
<keyword evidence="2" id="KW-0732">Signal</keyword>
<dbReference type="InterPro" id="IPR053169">
    <property type="entry name" value="MUG_Protein"/>
</dbReference>
<evidence type="ECO:0000256" key="1">
    <source>
        <dbReference type="SAM" id="MobiDB-lite"/>
    </source>
</evidence>
<feature type="region of interest" description="Disordered" evidence="1">
    <location>
        <begin position="72"/>
        <end position="97"/>
    </location>
</feature>
<dbReference type="OrthoDB" id="2505409at2"/>
<sequence>MRAILRTAAGSAILLAALVSTIPTAANAVTHGHPHRDCSPSGVPLAALTELYRATGDDRLLAKAQQLADASTTSTSLNDNGILHDPGEKPGGGGADGPSFKGIYARDLAVLDSAITTRPYSGYLNRQADSAYANDRNAAGQYGLMWAGPFDKSDAARQQSALDLMNATY</sequence>